<name>X0ZMZ2_9ZZZZ</name>
<keyword evidence="1" id="KW-0472">Membrane</keyword>
<protein>
    <recommendedName>
        <fullName evidence="3">ECF transporter S component</fullName>
    </recommendedName>
</protein>
<feature type="transmembrane region" description="Helical" evidence="1">
    <location>
        <begin position="124"/>
        <end position="149"/>
    </location>
</feature>
<evidence type="ECO:0000256" key="1">
    <source>
        <dbReference type="SAM" id="Phobius"/>
    </source>
</evidence>
<gene>
    <name evidence="2" type="ORF">S01H4_18629</name>
</gene>
<comment type="caution">
    <text evidence="2">The sequence shown here is derived from an EMBL/GenBank/DDBJ whole genome shotgun (WGS) entry which is preliminary data.</text>
</comment>
<feature type="transmembrane region" description="Helical" evidence="1">
    <location>
        <begin position="50"/>
        <end position="72"/>
    </location>
</feature>
<sequence>MAYIPNIEVFTLMIFLSGFIMSKKEGAIIGLLSASIFTFFNPLGPSPPPLFIYQLIHYSLTGISGGLAKNFMLNRKFFKPKEDLYVYQVMVIFGVIGGILTFLFDILSTLFGGFTVSTSIDYFIASYLFGIVFTTVHLIGNILVFIFLLPGLIQIIMKLVD</sequence>
<dbReference type="Gene3D" id="1.10.1760.20">
    <property type="match status" value="1"/>
</dbReference>
<dbReference type="AlphaFoldDB" id="X0ZMZ2"/>
<feature type="transmembrane region" description="Helical" evidence="1">
    <location>
        <begin position="84"/>
        <end position="104"/>
    </location>
</feature>
<evidence type="ECO:0008006" key="3">
    <source>
        <dbReference type="Google" id="ProtNLM"/>
    </source>
</evidence>
<dbReference type="EMBL" id="BART01008264">
    <property type="protein sequence ID" value="GAG71115.1"/>
    <property type="molecule type" value="Genomic_DNA"/>
</dbReference>
<proteinExistence type="predicted"/>
<keyword evidence="1" id="KW-0812">Transmembrane</keyword>
<organism evidence="2">
    <name type="scientific">marine sediment metagenome</name>
    <dbReference type="NCBI Taxonomy" id="412755"/>
    <lineage>
        <taxon>unclassified sequences</taxon>
        <taxon>metagenomes</taxon>
        <taxon>ecological metagenomes</taxon>
    </lineage>
</organism>
<keyword evidence="1" id="KW-1133">Transmembrane helix</keyword>
<accession>X0ZMZ2</accession>
<reference evidence="2" key="1">
    <citation type="journal article" date="2014" name="Front. Microbiol.">
        <title>High frequency of phylogenetically diverse reductive dehalogenase-homologous genes in deep subseafloor sedimentary metagenomes.</title>
        <authorList>
            <person name="Kawai M."/>
            <person name="Futagami T."/>
            <person name="Toyoda A."/>
            <person name="Takaki Y."/>
            <person name="Nishi S."/>
            <person name="Hori S."/>
            <person name="Arai W."/>
            <person name="Tsubouchi T."/>
            <person name="Morono Y."/>
            <person name="Uchiyama I."/>
            <person name="Ito T."/>
            <person name="Fujiyama A."/>
            <person name="Inagaki F."/>
            <person name="Takami H."/>
        </authorList>
    </citation>
    <scope>NUCLEOTIDE SEQUENCE</scope>
    <source>
        <strain evidence="2">Expedition CK06-06</strain>
    </source>
</reference>
<evidence type="ECO:0000313" key="2">
    <source>
        <dbReference type="EMBL" id="GAG71115.1"/>
    </source>
</evidence>